<dbReference type="Gene3D" id="3.30.60.30">
    <property type="match status" value="1"/>
</dbReference>
<feature type="domain" description="Kazal-like" evidence="1">
    <location>
        <begin position="54"/>
        <end position="106"/>
    </location>
</feature>
<dbReference type="SMART" id="SM00280">
    <property type="entry name" value="KAZAL"/>
    <property type="match status" value="1"/>
</dbReference>
<evidence type="ECO:0000259" key="1">
    <source>
        <dbReference type="PROSITE" id="PS51465"/>
    </source>
</evidence>
<name>A0A5B7ICP2_PORTR</name>
<evidence type="ECO:0000313" key="3">
    <source>
        <dbReference type="Proteomes" id="UP000324222"/>
    </source>
</evidence>
<dbReference type="SUPFAM" id="SSF100895">
    <property type="entry name" value="Kazal-type serine protease inhibitors"/>
    <property type="match status" value="1"/>
</dbReference>
<protein>
    <recommendedName>
        <fullName evidence="1">Kazal-like domain-containing protein</fullName>
    </recommendedName>
</protein>
<organism evidence="2 3">
    <name type="scientific">Portunus trituberculatus</name>
    <name type="common">Swimming crab</name>
    <name type="synonym">Neptunus trituberculatus</name>
    <dbReference type="NCBI Taxonomy" id="210409"/>
    <lineage>
        <taxon>Eukaryota</taxon>
        <taxon>Metazoa</taxon>
        <taxon>Ecdysozoa</taxon>
        <taxon>Arthropoda</taxon>
        <taxon>Crustacea</taxon>
        <taxon>Multicrustacea</taxon>
        <taxon>Malacostraca</taxon>
        <taxon>Eumalacostraca</taxon>
        <taxon>Eucarida</taxon>
        <taxon>Decapoda</taxon>
        <taxon>Pleocyemata</taxon>
        <taxon>Brachyura</taxon>
        <taxon>Eubrachyura</taxon>
        <taxon>Portunoidea</taxon>
        <taxon>Portunidae</taxon>
        <taxon>Portuninae</taxon>
        <taxon>Portunus</taxon>
    </lineage>
</organism>
<keyword evidence="3" id="KW-1185">Reference proteome</keyword>
<reference evidence="2 3" key="1">
    <citation type="submission" date="2019-05" db="EMBL/GenBank/DDBJ databases">
        <title>Another draft genome of Portunus trituberculatus and its Hox gene families provides insights of decapod evolution.</title>
        <authorList>
            <person name="Jeong J.-H."/>
            <person name="Song I."/>
            <person name="Kim S."/>
            <person name="Choi T."/>
            <person name="Kim D."/>
            <person name="Ryu S."/>
            <person name="Kim W."/>
        </authorList>
    </citation>
    <scope>NUCLEOTIDE SEQUENCE [LARGE SCALE GENOMIC DNA]</scope>
    <source>
        <tissue evidence="2">Muscle</tissue>
    </source>
</reference>
<dbReference type="PROSITE" id="PS51465">
    <property type="entry name" value="KAZAL_2"/>
    <property type="match status" value="1"/>
</dbReference>
<dbReference type="Pfam" id="PF07648">
    <property type="entry name" value="Kazal_2"/>
    <property type="match status" value="1"/>
</dbReference>
<dbReference type="Proteomes" id="UP000324222">
    <property type="component" value="Unassembled WGS sequence"/>
</dbReference>
<gene>
    <name evidence="2" type="ORF">E2C01_074607</name>
</gene>
<accession>A0A5B7ICP2</accession>
<evidence type="ECO:0000313" key="2">
    <source>
        <dbReference type="EMBL" id="MPC80043.1"/>
    </source>
</evidence>
<dbReference type="EMBL" id="VSRR010052834">
    <property type="protein sequence ID" value="MPC80043.1"/>
    <property type="molecule type" value="Genomic_DNA"/>
</dbReference>
<dbReference type="OrthoDB" id="10029953at2759"/>
<proteinExistence type="predicted"/>
<dbReference type="InterPro" id="IPR002350">
    <property type="entry name" value="Kazal_dom"/>
</dbReference>
<dbReference type="CDD" id="cd00104">
    <property type="entry name" value="KAZAL_FS"/>
    <property type="match status" value="1"/>
</dbReference>
<dbReference type="InterPro" id="IPR036058">
    <property type="entry name" value="Kazal_dom_sf"/>
</dbReference>
<sequence>MYKGLGTVKSIQVLLEYLSLRTQMREATRLAGLVVVVVVLTTGVDAEQKSIDIVTTVPSCPWPCPDYHQPVCGNNGKTYANPCRLHEAIACENSCIQQVAVGPCGEWLAWTNVCIYLCVFHCLFCCSLT</sequence>
<comment type="caution">
    <text evidence="2">The sequence shown here is derived from an EMBL/GenBank/DDBJ whole genome shotgun (WGS) entry which is preliminary data.</text>
</comment>
<dbReference type="AlphaFoldDB" id="A0A5B7ICP2"/>